<comment type="caution">
    <text evidence="2">The sequence shown here is derived from an EMBL/GenBank/DDBJ whole genome shotgun (WGS) entry which is preliminary data.</text>
</comment>
<dbReference type="Pfam" id="PF12697">
    <property type="entry name" value="Abhydrolase_6"/>
    <property type="match status" value="1"/>
</dbReference>
<keyword evidence="3" id="KW-1185">Reference proteome</keyword>
<name>A0A934U1G5_9NOCA</name>
<dbReference type="PANTHER" id="PTHR43433:SF1">
    <property type="entry name" value="BLL5160 PROTEIN"/>
    <property type="match status" value="1"/>
</dbReference>
<dbReference type="Gene3D" id="3.40.50.1820">
    <property type="entry name" value="alpha/beta hydrolase"/>
    <property type="match status" value="1"/>
</dbReference>
<organism evidence="2 3">
    <name type="scientific">Antrihabitans stalagmiti</name>
    <dbReference type="NCBI Taxonomy" id="2799499"/>
    <lineage>
        <taxon>Bacteria</taxon>
        <taxon>Bacillati</taxon>
        <taxon>Actinomycetota</taxon>
        <taxon>Actinomycetes</taxon>
        <taxon>Mycobacteriales</taxon>
        <taxon>Nocardiaceae</taxon>
        <taxon>Antrihabitans</taxon>
    </lineage>
</organism>
<reference evidence="2" key="1">
    <citation type="submission" date="2020-12" db="EMBL/GenBank/DDBJ databases">
        <title>Antrihabitans popcorni sp. nov. and Antrihabitans auranticaus sp. nov., isolated from a larva cave.</title>
        <authorList>
            <person name="Lee S.D."/>
            <person name="Kim I.S."/>
        </authorList>
    </citation>
    <scope>NUCLEOTIDE SEQUENCE</scope>
    <source>
        <strain evidence="2">YC3-6</strain>
    </source>
</reference>
<dbReference type="InterPro" id="IPR000073">
    <property type="entry name" value="AB_hydrolase_1"/>
</dbReference>
<dbReference type="GO" id="GO:0016787">
    <property type="term" value="F:hydrolase activity"/>
    <property type="evidence" value="ECO:0007669"/>
    <property type="project" value="UniProtKB-KW"/>
</dbReference>
<dbReference type="InterPro" id="IPR029058">
    <property type="entry name" value="AB_hydrolase_fold"/>
</dbReference>
<proteinExistence type="predicted"/>
<keyword evidence="2" id="KW-0378">Hydrolase</keyword>
<dbReference type="SUPFAM" id="SSF53474">
    <property type="entry name" value="alpha/beta-Hydrolases"/>
    <property type="match status" value="1"/>
</dbReference>
<sequence>MPTVTSKDGTTIAYETAGSGPALVLVDGALCWRESGVTPTLLPELAKHFTVYAYDRRGRGESTDTLPYANDREIEDLDAVMKAAGGSPFVCGFSSGAVLVMYAVQQGLTPSKVVLFEAPLVVVDDTDRKHPADAVEQLTTMAAEDRRGDAVTYFLVDIIGLPKVFMLVMKVFMRKGWNATRAVAHTLPYDISFIQRSGSRVPEDVAASITMPCAVFGGAKSPASMKKAVKALAAAIPGAELVEVPKQSHIVKPKMMTPALVEFLGGPTAS</sequence>
<dbReference type="PANTHER" id="PTHR43433">
    <property type="entry name" value="HYDROLASE, ALPHA/BETA FOLD FAMILY PROTEIN"/>
    <property type="match status" value="1"/>
</dbReference>
<dbReference type="EMBL" id="JAEMNV010000001">
    <property type="protein sequence ID" value="MBJ8337398.1"/>
    <property type="molecule type" value="Genomic_DNA"/>
</dbReference>
<dbReference type="InterPro" id="IPR050471">
    <property type="entry name" value="AB_hydrolase"/>
</dbReference>
<dbReference type="RefSeq" id="WP_199701039.1">
    <property type="nucleotide sequence ID" value="NZ_JAEMNV010000001.1"/>
</dbReference>
<gene>
    <name evidence="2" type="ORF">JGU71_00735</name>
</gene>
<dbReference type="Proteomes" id="UP000655868">
    <property type="component" value="Unassembled WGS sequence"/>
</dbReference>
<evidence type="ECO:0000259" key="1">
    <source>
        <dbReference type="Pfam" id="PF12697"/>
    </source>
</evidence>
<feature type="domain" description="AB hydrolase-1" evidence="1">
    <location>
        <begin position="28"/>
        <end position="250"/>
    </location>
</feature>
<dbReference type="AlphaFoldDB" id="A0A934U1G5"/>
<protein>
    <submittedName>
        <fullName evidence="2">Alpha/beta hydrolase</fullName>
    </submittedName>
</protein>
<evidence type="ECO:0000313" key="3">
    <source>
        <dbReference type="Proteomes" id="UP000655868"/>
    </source>
</evidence>
<accession>A0A934U1G5</accession>
<evidence type="ECO:0000313" key="2">
    <source>
        <dbReference type="EMBL" id="MBJ8337398.1"/>
    </source>
</evidence>